<sequence length="42" mass="4628">MLLGRSGVGKSTVGNRILGREEFNINNSFLCAFSTQIRISKL</sequence>
<dbReference type="Ensembl" id="ENSECRT00000028464.1">
    <property type="protein sequence ID" value="ENSECRP00000027881.1"/>
    <property type="gene ID" value="ENSECRG00000018880.1"/>
</dbReference>
<name>A0A8C4SV75_ERPCA</name>
<reference evidence="1" key="2">
    <citation type="submission" date="2025-05" db="UniProtKB">
        <authorList>
            <consortium name="Ensembl"/>
        </authorList>
    </citation>
    <scope>IDENTIFICATION</scope>
</reference>
<keyword evidence="2" id="KW-1185">Reference proteome</keyword>
<reference evidence="1" key="1">
    <citation type="submission" date="2021-06" db="EMBL/GenBank/DDBJ databases">
        <authorList>
            <consortium name="Wellcome Sanger Institute Data Sharing"/>
        </authorList>
    </citation>
    <scope>NUCLEOTIDE SEQUENCE [LARGE SCALE GENOMIC DNA]</scope>
</reference>
<proteinExistence type="predicted"/>
<evidence type="ECO:0000313" key="1">
    <source>
        <dbReference type="Ensembl" id="ENSECRP00000023152.1"/>
    </source>
</evidence>
<organism evidence="1 2">
    <name type="scientific">Erpetoichthys calabaricus</name>
    <name type="common">Rope fish</name>
    <name type="synonym">Calamoichthys calabaricus</name>
    <dbReference type="NCBI Taxonomy" id="27687"/>
    <lineage>
        <taxon>Eukaryota</taxon>
        <taxon>Metazoa</taxon>
        <taxon>Chordata</taxon>
        <taxon>Craniata</taxon>
        <taxon>Vertebrata</taxon>
        <taxon>Euteleostomi</taxon>
        <taxon>Actinopterygii</taxon>
        <taxon>Polypteriformes</taxon>
        <taxon>Polypteridae</taxon>
        <taxon>Erpetoichthys</taxon>
    </lineage>
</organism>
<dbReference type="InterPro" id="IPR027417">
    <property type="entry name" value="P-loop_NTPase"/>
</dbReference>
<dbReference type="Proteomes" id="UP000694620">
    <property type="component" value="Unassembled WGS sequence"/>
</dbReference>
<evidence type="ECO:0008006" key="3">
    <source>
        <dbReference type="Google" id="ProtNLM"/>
    </source>
</evidence>
<dbReference type="Proteomes" id="UP000694620">
    <property type="component" value="Chromosome 12"/>
</dbReference>
<dbReference type="AlphaFoldDB" id="A0A8C4SV75"/>
<dbReference type="Gene3D" id="3.40.50.300">
    <property type="entry name" value="P-loop containing nucleotide triphosphate hydrolases"/>
    <property type="match status" value="1"/>
</dbReference>
<protein>
    <recommendedName>
        <fullName evidence="3">AIG1-type G domain-containing protein</fullName>
    </recommendedName>
</protein>
<dbReference type="SUPFAM" id="SSF52540">
    <property type="entry name" value="P-loop containing nucleoside triphosphate hydrolases"/>
    <property type="match status" value="1"/>
</dbReference>
<dbReference type="GeneTree" id="ENSGT00980000202625"/>
<evidence type="ECO:0000313" key="2">
    <source>
        <dbReference type="Proteomes" id="UP000694620"/>
    </source>
</evidence>
<accession>A0A8C4SV75</accession>
<dbReference type="Ensembl" id="ENSECRT00000023654.1">
    <property type="protein sequence ID" value="ENSECRP00000023152.1"/>
    <property type="gene ID" value="ENSECRG00000015675.1"/>
</dbReference>